<organism evidence="6 7">
    <name type="scientific">Alloacidobacterium dinghuense</name>
    <dbReference type="NCBI Taxonomy" id="2763107"/>
    <lineage>
        <taxon>Bacteria</taxon>
        <taxon>Pseudomonadati</taxon>
        <taxon>Acidobacteriota</taxon>
        <taxon>Terriglobia</taxon>
        <taxon>Terriglobales</taxon>
        <taxon>Acidobacteriaceae</taxon>
        <taxon>Alloacidobacterium</taxon>
    </lineage>
</organism>
<dbReference type="PROSITE" id="PS50857">
    <property type="entry name" value="COX2_CUA"/>
    <property type="match status" value="1"/>
</dbReference>
<comment type="subcellular location">
    <subcellularLocation>
        <location evidence="1">Cell envelope</location>
    </subcellularLocation>
</comment>
<dbReference type="KEGG" id="adin:H7849_16675"/>
<evidence type="ECO:0000256" key="3">
    <source>
        <dbReference type="ARBA" id="ARBA00023008"/>
    </source>
</evidence>
<reference evidence="6 7" key="1">
    <citation type="submission" date="2020-08" db="EMBL/GenBank/DDBJ databases">
        <title>Edaphobacter telluris sp. nov. and Acidobacterium dinghuensis sp. nov., two acidobacteria isolated from forest soil.</title>
        <authorList>
            <person name="Fu J."/>
            <person name="Qiu L."/>
        </authorList>
    </citation>
    <scope>NUCLEOTIDE SEQUENCE [LARGE SCALE GENOMIC DNA]</scope>
    <source>
        <strain evidence="6">4Y35</strain>
    </source>
</reference>
<name>A0A7G8BDX6_9BACT</name>
<keyword evidence="2" id="KW-0479">Metal-binding</keyword>
<dbReference type="SUPFAM" id="SSF49503">
    <property type="entry name" value="Cupredoxins"/>
    <property type="match status" value="1"/>
</dbReference>
<evidence type="ECO:0000256" key="1">
    <source>
        <dbReference type="ARBA" id="ARBA00004196"/>
    </source>
</evidence>
<dbReference type="GO" id="GO:0005507">
    <property type="term" value="F:copper ion binding"/>
    <property type="evidence" value="ECO:0007669"/>
    <property type="project" value="InterPro"/>
</dbReference>
<dbReference type="EMBL" id="CP060394">
    <property type="protein sequence ID" value="QNI30746.1"/>
    <property type="molecule type" value="Genomic_DNA"/>
</dbReference>
<evidence type="ECO:0000259" key="5">
    <source>
        <dbReference type="PROSITE" id="PS50857"/>
    </source>
</evidence>
<dbReference type="InterPro" id="IPR001505">
    <property type="entry name" value="Copper_CuA"/>
</dbReference>
<keyword evidence="7" id="KW-1185">Reference proteome</keyword>
<dbReference type="GO" id="GO:0004129">
    <property type="term" value="F:cytochrome-c oxidase activity"/>
    <property type="evidence" value="ECO:0007669"/>
    <property type="project" value="InterPro"/>
</dbReference>
<evidence type="ECO:0000313" key="6">
    <source>
        <dbReference type="EMBL" id="QNI30746.1"/>
    </source>
</evidence>
<evidence type="ECO:0000256" key="4">
    <source>
        <dbReference type="SAM" id="SignalP"/>
    </source>
</evidence>
<accession>A0A7G8BDX6</accession>
<gene>
    <name evidence="6" type="ORF">H7849_16675</name>
</gene>
<dbReference type="GO" id="GO:0016020">
    <property type="term" value="C:membrane"/>
    <property type="evidence" value="ECO:0007669"/>
    <property type="project" value="InterPro"/>
</dbReference>
<dbReference type="PROSITE" id="PS00078">
    <property type="entry name" value="COX2"/>
    <property type="match status" value="1"/>
</dbReference>
<evidence type="ECO:0000313" key="7">
    <source>
        <dbReference type="Proteomes" id="UP000515312"/>
    </source>
</evidence>
<dbReference type="InterPro" id="IPR028096">
    <property type="entry name" value="EfeO_Cupredoxin"/>
</dbReference>
<feature type="signal peptide" evidence="4">
    <location>
        <begin position="1"/>
        <end position="25"/>
    </location>
</feature>
<dbReference type="PANTHER" id="PTHR42838:SF2">
    <property type="entry name" value="NITROUS-OXIDE REDUCTASE"/>
    <property type="match status" value="1"/>
</dbReference>
<dbReference type="AlphaFoldDB" id="A0A7G8BDX6"/>
<keyword evidence="4" id="KW-0732">Signal</keyword>
<dbReference type="PANTHER" id="PTHR42838">
    <property type="entry name" value="CYTOCHROME C OXIDASE SUBUNIT II"/>
    <property type="match status" value="1"/>
</dbReference>
<dbReference type="RefSeq" id="WP_186740823.1">
    <property type="nucleotide sequence ID" value="NZ_CP060394.1"/>
</dbReference>
<dbReference type="Pfam" id="PF13473">
    <property type="entry name" value="Cupredoxin_1"/>
    <property type="match status" value="1"/>
</dbReference>
<dbReference type="GO" id="GO:0030313">
    <property type="term" value="C:cell envelope"/>
    <property type="evidence" value="ECO:0007669"/>
    <property type="project" value="UniProtKB-SubCell"/>
</dbReference>
<keyword evidence="3" id="KW-0186">Copper</keyword>
<dbReference type="InterPro" id="IPR002429">
    <property type="entry name" value="CcO_II-like_C"/>
</dbReference>
<dbReference type="InterPro" id="IPR051403">
    <property type="entry name" value="NosZ/Cyto_c_oxidase_sub2"/>
</dbReference>
<protein>
    <submittedName>
        <fullName evidence="6">Cupredoxin domain-containing protein</fullName>
    </submittedName>
</protein>
<evidence type="ECO:0000256" key="2">
    <source>
        <dbReference type="ARBA" id="ARBA00022723"/>
    </source>
</evidence>
<sequence length="120" mass="12755">MTRLPKLAALLIAGILALLPASLHAQDASQTIEVHAHRFSFEPAEITVKQGETVHLHLVSDDVAHSLLIKDLDVNQAVSKGHPADVTFTAKNAGDFHGKCGKFCGSGHGSMVFTVHVTPN</sequence>
<dbReference type="InterPro" id="IPR008972">
    <property type="entry name" value="Cupredoxin"/>
</dbReference>
<dbReference type="Gene3D" id="2.60.40.420">
    <property type="entry name" value="Cupredoxins - blue copper proteins"/>
    <property type="match status" value="1"/>
</dbReference>
<dbReference type="Proteomes" id="UP000515312">
    <property type="component" value="Chromosome"/>
</dbReference>
<feature type="chain" id="PRO_5028839882" evidence="4">
    <location>
        <begin position="26"/>
        <end position="120"/>
    </location>
</feature>
<proteinExistence type="predicted"/>
<feature type="domain" description="Cytochrome oxidase subunit II copper A binding" evidence="5">
    <location>
        <begin position="25"/>
        <end position="120"/>
    </location>
</feature>